<evidence type="ECO:0000313" key="2">
    <source>
        <dbReference type="Proteomes" id="UP000184001"/>
    </source>
</evidence>
<dbReference type="RefSeq" id="WP_020001920.1">
    <property type="nucleotide sequence ID" value="NZ_CP192219.1"/>
</dbReference>
<dbReference type="Gene3D" id="3.40.50.1820">
    <property type="entry name" value="alpha/beta hydrolase"/>
    <property type="match status" value="1"/>
</dbReference>
<name>A0A8G2C7Y7_9BACT</name>
<reference evidence="1 2" key="1">
    <citation type="submission" date="2016-11" db="EMBL/GenBank/DDBJ databases">
        <authorList>
            <person name="Varghese N."/>
            <person name="Submissions S."/>
        </authorList>
    </citation>
    <scope>NUCLEOTIDE SEQUENCE [LARGE SCALE GENOMIC DNA]</scope>
    <source>
        <strain evidence="1 2">DSM 17919</strain>
    </source>
</reference>
<accession>A0A8G2C7Y7</accession>
<dbReference type="AlphaFoldDB" id="A0A8G2C7Y7"/>
<dbReference type="SUPFAM" id="SSF53474">
    <property type="entry name" value="alpha/beta-Hydrolases"/>
    <property type="match status" value="1"/>
</dbReference>
<dbReference type="EMBL" id="FQZR01000002">
    <property type="protein sequence ID" value="SHI72850.1"/>
    <property type="molecule type" value="Genomic_DNA"/>
</dbReference>
<protein>
    <recommendedName>
        <fullName evidence="3">Phospholipase</fullName>
    </recommendedName>
</protein>
<organism evidence="1 2">
    <name type="scientific">Halodesulfovibrio aestuarii</name>
    <dbReference type="NCBI Taxonomy" id="126333"/>
    <lineage>
        <taxon>Bacteria</taxon>
        <taxon>Pseudomonadati</taxon>
        <taxon>Thermodesulfobacteriota</taxon>
        <taxon>Desulfovibrionia</taxon>
        <taxon>Desulfovibrionales</taxon>
        <taxon>Desulfovibrionaceae</taxon>
        <taxon>Halodesulfovibrio</taxon>
    </lineage>
</organism>
<dbReference type="Proteomes" id="UP000184001">
    <property type="component" value="Unassembled WGS sequence"/>
</dbReference>
<dbReference type="InterPro" id="IPR029058">
    <property type="entry name" value="AB_hydrolase_fold"/>
</dbReference>
<evidence type="ECO:0000313" key="1">
    <source>
        <dbReference type="EMBL" id="SHI72850.1"/>
    </source>
</evidence>
<sequence>MKLLFVHGWNVTSFDSYGELPDALKISAPPELSIETEDLFLGRYINFDDEITLEDVARAFNKARLDVVGKEEFSCITHSTGGPVIRLWMHLYYGSNGFSNCPLKHLVMLAPANHGSALAALGKKRLVRFAKELFKGVEQGIQLLRWLQLGSNEQRELNMAWLDYSPENSDCYSFVLTGETIDNSFYDFINSYLVEPGSDGVIRICSANMNYQYVELIQNNDPELIGFDGKKIALLSPVRGIVQSPSTPLAIIPEASHSGTAFGIMRNVKRNEPVVSRILDCLKVASRQDYENITHDFNAQLQLNQETTDKFSMLIFRIRDDRGNIIEDFDMLLLAGESYRPDMLPQGFFQDRQYNKQSGALVYYINHSQMGEESHFGIRINARPDVGFCRYVPIEFRSNGYAVHDILKPNQTMLIDVVLKRIVDDETFRFEPLSVAKGDFSNTEPTQSEN</sequence>
<comment type="caution">
    <text evidence="1">The sequence shown here is derived from an EMBL/GenBank/DDBJ whole genome shotgun (WGS) entry which is preliminary data.</text>
</comment>
<gene>
    <name evidence="1" type="ORF">SAMN05660830_00794</name>
</gene>
<evidence type="ECO:0008006" key="3">
    <source>
        <dbReference type="Google" id="ProtNLM"/>
    </source>
</evidence>
<proteinExistence type="predicted"/>